<evidence type="ECO:0000313" key="2">
    <source>
        <dbReference type="EMBL" id="KAF0688359.1"/>
    </source>
</evidence>
<reference evidence="2" key="2">
    <citation type="submission" date="2019-06" db="EMBL/GenBank/DDBJ databases">
        <title>Genomics analysis of Aphanomyces spp. identifies a new class of oomycete effector associated with host adaptation.</title>
        <authorList>
            <person name="Gaulin E."/>
        </authorList>
    </citation>
    <scope>NUCLEOTIDE SEQUENCE</scope>
    <source>
        <strain evidence="2">CBS 578.67</strain>
    </source>
</reference>
<feature type="transmembrane region" description="Helical" evidence="1">
    <location>
        <begin position="52"/>
        <end position="78"/>
    </location>
</feature>
<dbReference type="EMBL" id="VJMH01006733">
    <property type="protein sequence ID" value="KAF0688359.1"/>
    <property type="molecule type" value="Genomic_DNA"/>
</dbReference>
<protein>
    <submittedName>
        <fullName evidence="3">Aste57867_20023 protein</fullName>
    </submittedName>
</protein>
<proteinExistence type="predicted"/>
<dbReference type="EMBL" id="CAADRA010006756">
    <property type="protein sequence ID" value="VFT96719.1"/>
    <property type="molecule type" value="Genomic_DNA"/>
</dbReference>
<keyword evidence="1" id="KW-1133">Transmembrane helix</keyword>
<gene>
    <name evidence="3" type="primary">Aste57867_20023</name>
    <name evidence="2" type="ORF">As57867_019957</name>
    <name evidence="3" type="ORF">ASTE57867_20023</name>
</gene>
<reference evidence="3 4" key="1">
    <citation type="submission" date="2019-03" db="EMBL/GenBank/DDBJ databases">
        <authorList>
            <person name="Gaulin E."/>
            <person name="Dumas B."/>
        </authorList>
    </citation>
    <scope>NUCLEOTIDE SEQUENCE [LARGE SCALE GENOMIC DNA]</scope>
    <source>
        <strain evidence="3">CBS 568.67</strain>
    </source>
</reference>
<evidence type="ECO:0000256" key="1">
    <source>
        <dbReference type="SAM" id="Phobius"/>
    </source>
</evidence>
<accession>A0A485LFJ3</accession>
<keyword evidence="1" id="KW-0472">Membrane</keyword>
<evidence type="ECO:0000313" key="3">
    <source>
        <dbReference type="EMBL" id="VFT96719.1"/>
    </source>
</evidence>
<dbReference type="Proteomes" id="UP000332933">
    <property type="component" value="Unassembled WGS sequence"/>
</dbReference>
<evidence type="ECO:0000313" key="4">
    <source>
        <dbReference type="Proteomes" id="UP000332933"/>
    </source>
</evidence>
<name>A0A485LFJ3_9STRA</name>
<dbReference type="AlphaFoldDB" id="A0A485LFJ3"/>
<sequence>MTGFKGKSQNSYSNVDKCNVEINSVNVSTGYTIFGVYIGQSEEPASAKSFHYIVSIGSMVGGASIALVAVVAVVVAIVHHRRRKQDLANCDADDMYIALIN</sequence>
<keyword evidence="4" id="KW-1185">Reference proteome</keyword>
<organism evidence="3 4">
    <name type="scientific">Aphanomyces stellatus</name>
    <dbReference type="NCBI Taxonomy" id="120398"/>
    <lineage>
        <taxon>Eukaryota</taxon>
        <taxon>Sar</taxon>
        <taxon>Stramenopiles</taxon>
        <taxon>Oomycota</taxon>
        <taxon>Saprolegniomycetes</taxon>
        <taxon>Saprolegniales</taxon>
        <taxon>Verrucalvaceae</taxon>
        <taxon>Aphanomyces</taxon>
    </lineage>
</organism>
<keyword evidence="1" id="KW-0812">Transmembrane</keyword>